<protein>
    <recommendedName>
        <fullName evidence="2">CD-NTase-associated protein 15 domain-containing protein</fullName>
    </recommendedName>
</protein>
<dbReference type="Pfam" id="PF18153">
    <property type="entry name" value="Cap15_CD_rec"/>
    <property type="match status" value="1"/>
</dbReference>
<dbReference type="AlphaFoldDB" id="A0A521EIP8"/>
<reference evidence="3 4" key="1">
    <citation type="submission" date="2017-05" db="EMBL/GenBank/DDBJ databases">
        <authorList>
            <person name="Varghese N."/>
            <person name="Submissions S."/>
        </authorList>
    </citation>
    <scope>NUCLEOTIDE SEQUENCE [LARGE SCALE GENOMIC DNA]</scope>
    <source>
        <strain evidence="3 4">DSM 21194</strain>
    </source>
</reference>
<feature type="domain" description="CD-NTase-associated protein 15" evidence="2">
    <location>
        <begin position="74"/>
        <end position="196"/>
    </location>
</feature>
<dbReference type="OrthoDB" id="1430668at2"/>
<dbReference type="RefSeq" id="WP_142715569.1">
    <property type="nucleotide sequence ID" value="NZ_FXTH01000016.1"/>
</dbReference>
<gene>
    <name evidence="3" type="ORF">SAMN06265218_11684</name>
</gene>
<dbReference type="EMBL" id="FXTH01000016">
    <property type="protein sequence ID" value="SMO83732.1"/>
    <property type="molecule type" value="Genomic_DNA"/>
</dbReference>
<name>A0A521EIP8_9BACT</name>
<keyword evidence="1" id="KW-0812">Transmembrane</keyword>
<dbReference type="Proteomes" id="UP000317593">
    <property type="component" value="Unassembled WGS sequence"/>
</dbReference>
<evidence type="ECO:0000313" key="3">
    <source>
        <dbReference type="EMBL" id="SMO83732.1"/>
    </source>
</evidence>
<evidence type="ECO:0000256" key="1">
    <source>
        <dbReference type="SAM" id="Phobius"/>
    </source>
</evidence>
<proteinExistence type="predicted"/>
<accession>A0A521EIP8</accession>
<feature type="transmembrane region" description="Helical" evidence="1">
    <location>
        <begin position="12"/>
        <end position="35"/>
    </location>
</feature>
<sequence>MKLSFRYYKTKTLIVTILALAFGVDLGFEVIRAYLYQGGEFVLRAPTNTAIIASLLVWYDKYLWKYQVLDKLVRVPNLNGRYTGYIEYERNGEKNRMDTVVEVIQTASKIQINTYFHSESHENTYSKSLVEDIRAENGHYAIYFFYFNSGTNINDYLDCHEGANKLKVLMNGNKPRKLTGNYFTNRQEQTRGKIEVNFQSTDLKHEF</sequence>
<keyword evidence="4" id="KW-1185">Reference proteome</keyword>
<organism evidence="3 4">
    <name type="scientific">Fodinibius sediminis</name>
    <dbReference type="NCBI Taxonomy" id="1214077"/>
    <lineage>
        <taxon>Bacteria</taxon>
        <taxon>Pseudomonadati</taxon>
        <taxon>Balneolota</taxon>
        <taxon>Balneolia</taxon>
        <taxon>Balneolales</taxon>
        <taxon>Balneolaceae</taxon>
        <taxon>Fodinibius</taxon>
    </lineage>
</organism>
<dbReference type="InterPro" id="IPR041208">
    <property type="entry name" value="Cap15"/>
</dbReference>
<keyword evidence="1" id="KW-0472">Membrane</keyword>
<evidence type="ECO:0000259" key="2">
    <source>
        <dbReference type="Pfam" id="PF18153"/>
    </source>
</evidence>
<evidence type="ECO:0000313" key="4">
    <source>
        <dbReference type="Proteomes" id="UP000317593"/>
    </source>
</evidence>
<keyword evidence="1" id="KW-1133">Transmembrane helix</keyword>